<dbReference type="AlphaFoldDB" id="A0A075FJ79"/>
<accession>A0A075FJ79</accession>
<name>A0A075FJ79_9EURY</name>
<proteinExistence type="predicted"/>
<evidence type="ECO:0000313" key="1">
    <source>
        <dbReference type="EMBL" id="AIE91263.1"/>
    </source>
</evidence>
<sequence length="158" mass="18280">MVGRLLEIPVSVTPTDAIRALRLVGESRGWSMRRLEESRMVHRFAIIMPLSRMTRVLGIEVLEGSARGLSLRTWSNVPGSAGRITWISIEIPPHLEGEEWKSILDEWSSRLPRCPWQWTFGERSIIGFLLPEYRRSRVHFGREGIDVKQWTEALTEEE</sequence>
<organism evidence="1">
    <name type="scientific">uncultured marine group II/III euryarchaeote AD1000_113_C07</name>
    <dbReference type="NCBI Taxonomy" id="1457718"/>
    <lineage>
        <taxon>Archaea</taxon>
        <taxon>Methanobacteriati</taxon>
        <taxon>Methanobacteriota</taxon>
        <taxon>environmental samples</taxon>
    </lineage>
</organism>
<dbReference type="EMBL" id="KF900332">
    <property type="protein sequence ID" value="AIE91263.1"/>
    <property type="molecule type" value="Genomic_DNA"/>
</dbReference>
<protein>
    <submittedName>
        <fullName evidence="1">Uncharacterized protein</fullName>
    </submittedName>
</protein>
<reference evidence="1" key="1">
    <citation type="journal article" date="2014" name="Genome Biol. Evol.">
        <title>Pangenome evidence for extensive interdomain horizontal transfer affecting lineage core and shell genes in uncultured planktonic thaumarchaeota and euryarchaeota.</title>
        <authorList>
            <person name="Deschamps P."/>
            <person name="Zivanovic Y."/>
            <person name="Moreira D."/>
            <person name="Rodriguez-Valera F."/>
            <person name="Lopez-Garcia P."/>
        </authorList>
    </citation>
    <scope>NUCLEOTIDE SEQUENCE</scope>
</reference>